<dbReference type="Proteomes" id="UP000005408">
    <property type="component" value="Unassembled WGS sequence"/>
</dbReference>
<dbReference type="AlphaFoldDB" id="A0A8W8NTI3"/>
<feature type="region of interest" description="Disordered" evidence="1">
    <location>
        <begin position="27"/>
        <end position="53"/>
    </location>
</feature>
<organism evidence="2 3">
    <name type="scientific">Magallana gigas</name>
    <name type="common">Pacific oyster</name>
    <name type="synonym">Crassostrea gigas</name>
    <dbReference type="NCBI Taxonomy" id="29159"/>
    <lineage>
        <taxon>Eukaryota</taxon>
        <taxon>Metazoa</taxon>
        <taxon>Spiralia</taxon>
        <taxon>Lophotrochozoa</taxon>
        <taxon>Mollusca</taxon>
        <taxon>Bivalvia</taxon>
        <taxon>Autobranchia</taxon>
        <taxon>Pteriomorphia</taxon>
        <taxon>Ostreida</taxon>
        <taxon>Ostreoidea</taxon>
        <taxon>Ostreidae</taxon>
        <taxon>Magallana</taxon>
    </lineage>
</organism>
<name>A0A8W8NTI3_MAGGI</name>
<keyword evidence="3" id="KW-1185">Reference proteome</keyword>
<reference evidence="2" key="1">
    <citation type="submission" date="2022-08" db="UniProtKB">
        <authorList>
            <consortium name="EnsemblMetazoa"/>
        </authorList>
    </citation>
    <scope>IDENTIFICATION</scope>
    <source>
        <strain evidence="2">05x7-T-G4-1.051#20</strain>
    </source>
</reference>
<evidence type="ECO:0000313" key="2">
    <source>
        <dbReference type="EnsemblMetazoa" id="G6690.1:cds"/>
    </source>
</evidence>
<proteinExistence type="predicted"/>
<dbReference type="EnsemblMetazoa" id="G6690.1">
    <property type="protein sequence ID" value="G6690.1:cds"/>
    <property type="gene ID" value="G6690"/>
</dbReference>
<protein>
    <submittedName>
        <fullName evidence="2">Uncharacterized protein</fullName>
    </submittedName>
</protein>
<evidence type="ECO:0000256" key="1">
    <source>
        <dbReference type="SAM" id="MobiDB-lite"/>
    </source>
</evidence>
<accession>A0A8W8NTI3</accession>
<sequence>MNSRVNELCYGDMNELKEEEMLLPPILNQSSDVEVERDSCEPPSKKRREDSETSRFRQLGVKYKVSEDCDENVNKVIQPAVIKASVNLTKLASKLNEMDIDIVEGSLVKQLECQRQYKKLKGGARLQQIEAESNKQNITKVEDGPGRVFDGGSSVANSVLVSGANG</sequence>
<evidence type="ECO:0000313" key="3">
    <source>
        <dbReference type="Proteomes" id="UP000005408"/>
    </source>
</evidence>
<feature type="compositionally biased region" description="Basic and acidic residues" evidence="1">
    <location>
        <begin position="34"/>
        <end position="53"/>
    </location>
</feature>